<proteinExistence type="predicted"/>
<dbReference type="WBParaSite" id="PS1159_v2.g6613.t1">
    <property type="protein sequence ID" value="PS1159_v2.g6613.t1"/>
    <property type="gene ID" value="PS1159_v2.g6613"/>
</dbReference>
<name>A0AC35GM00_9BILA</name>
<dbReference type="Proteomes" id="UP000887580">
    <property type="component" value="Unplaced"/>
</dbReference>
<organism evidence="1 2">
    <name type="scientific">Panagrolaimus sp. PS1159</name>
    <dbReference type="NCBI Taxonomy" id="55785"/>
    <lineage>
        <taxon>Eukaryota</taxon>
        <taxon>Metazoa</taxon>
        <taxon>Ecdysozoa</taxon>
        <taxon>Nematoda</taxon>
        <taxon>Chromadorea</taxon>
        <taxon>Rhabditida</taxon>
        <taxon>Tylenchina</taxon>
        <taxon>Panagrolaimomorpha</taxon>
        <taxon>Panagrolaimoidea</taxon>
        <taxon>Panagrolaimidae</taxon>
        <taxon>Panagrolaimus</taxon>
    </lineage>
</organism>
<sequence>MPGSASVPYGLSSPVMVSPYATLQLPPHLQQAAQQHQQQQKGQEGPSGMPSDLAQTVPNIPAALQMSRNLDQYNQQMLRNQYDQQSQNFQVANCQVQLLRDQLTSETSARIEAQTRQTQLLIANCQVQLLRDQLTSETSARIEAQTRQTQLLSTNKELLEQVQALVNRLQNLETKISGEIHSTPGTSQQVPVTAGTNVFNTNPPAPPAHATSVPLLPQTTSVASDHMHYSFHEHVISPDVKLPGPAPINPQRPYQLQPLADLRAGSLPPEEQTELSSPKKRRRPADDSGTKTEPESATEDTTDYSSSDQYEKTGIIRPTAAHPGGYIHGIYPESYQGPHYNVLLSNPQAVQQYPHNPQMGSYFQASPPFSTTTMQQPQLHQQQQVVMPRQPPIHQTPLPVQNILHPMHPLHVQQQHGYPLPPSHEQHAGPSHRHNKDDKEDEPQPGPSHQSESPEAGKKKLFKGGVLKEREFSRMSFNTRLNRDKKDKDKDKEQLETLIEQSIPEESASGTPPLSHRYGNPSSPSPPLRRKMTQMQYDNQPLRMDTLQGSPSKQQTTTHVSQLNRGWMSQASQQIPAPASSSLATAMYPPVKTKPLNLNSKVQDTVKKQRARALSVDMEQIPLANLSLQDPLIMPSRKNRQIPSTSFPITQQQQISPPMPMPLNAPSRNMAAALERLSRPEMGYVSNNNPGDTLFYPQPTQNRQSSPRQKMTEVGFDPRQRKSLQNTSSIELPGVTANYNPSNNNNNGNISHGTTALDPDSVKGRTLQAYEAQMLSDPSLLARLTRLPAHMQAQFPQPQHPHAHPYQHHQSQQHQQPNQELTGSGGSSSGGELDKSTVTVLHLPNGVP</sequence>
<reference evidence="2" key="1">
    <citation type="submission" date="2022-11" db="UniProtKB">
        <authorList>
            <consortium name="WormBaseParasite"/>
        </authorList>
    </citation>
    <scope>IDENTIFICATION</scope>
</reference>
<evidence type="ECO:0000313" key="2">
    <source>
        <dbReference type="WBParaSite" id="PS1159_v2.g6613.t1"/>
    </source>
</evidence>
<accession>A0AC35GM00</accession>
<evidence type="ECO:0000313" key="1">
    <source>
        <dbReference type="Proteomes" id="UP000887580"/>
    </source>
</evidence>
<protein>
    <submittedName>
        <fullName evidence="2">Uncharacterized protein</fullName>
    </submittedName>
</protein>